<dbReference type="PATRIC" id="fig|1195236.3.peg.4201"/>
<evidence type="ECO:0000313" key="2">
    <source>
        <dbReference type="Proteomes" id="UP000014155"/>
    </source>
</evidence>
<dbReference type="Pfam" id="PF10934">
    <property type="entry name" value="Sheath_initiator"/>
    <property type="match status" value="1"/>
</dbReference>
<evidence type="ECO:0008006" key="3">
    <source>
        <dbReference type="Google" id="ProtNLM"/>
    </source>
</evidence>
<sequence length="133" mass="15487">MIPYIDEDLQPDFESVQQPVRTYRMHLEEKRISGLLDGSEAMRQAIYKILNTERYDYLIYSWNYGSEMVELMGQPVPYVYSDIKRKITDALLRDDRITDVGDFSFSPGKGKVSVKFTVATTEGDMEIEKEVRN</sequence>
<keyword evidence="2" id="KW-1185">Reference proteome</keyword>
<name>S0FG58_RUMCE</name>
<reference evidence="1 2" key="1">
    <citation type="journal article" date="2013" name="Genome Announc.">
        <title>Draft Genome Sequence of the Cellulolytic, Mesophilic, Anaerobic Bacterium Clostridium termitidis Strain CT1112 (DSM 5398).</title>
        <authorList>
            <person name="Lal S."/>
            <person name="Ramachandran U."/>
            <person name="Zhang X."/>
            <person name="Munir R."/>
            <person name="Sparling R."/>
            <person name="Levin D.B."/>
        </authorList>
    </citation>
    <scope>NUCLEOTIDE SEQUENCE [LARGE SCALE GENOMIC DNA]</scope>
    <source>
        <strain evidence="1 2">CT1112</strain>
    </source>
</reference>
<accession>S0FG58</accession>
<dbReference type="Proteomes" id="UP000014155">
    <property type="component" value="Unassembled WGS sequence"/>
</dbReference>
<dbReference type="eggNOG" id="COG3628">
    <property type="taxonomic scope" value="Bacteria"/>
</dbReference>
<dbReference type="SUPFAM" id="SSF160719">
    <property type="entry name" value="gpW/gp25-like"/>
    <property type="match status" value="1"/>
</dbReference>
<dbReference type="AlphaFoldDB" id="S0FG58"/>
<gene>
    <name evidence="1" type="ORF">CTER_3990</name>
</gene>
<dbReference type="STRING" id="1195236.CTER_3990"/>
<dbReference type="EMBL" id="AORV01000058">
    <property type="protein sequence ID" value="EMS70260.1"/>
    <property type="molecule type" value="Genomic_DNA"/>
</dbReference>
<comment type="caution">
    <text evidence="1">The sequence shown here is derived from an EMBL/GenBank/DDBJ whole genome shotgun (WGS) entry which is preliminary data.</text>
</comment>
<dbReference type="InterPro" id="IPR020288">
    <property type="entry name" value="Sheath_initiator"/>
</dbReference>
<dbReference type="RefSeq" id="WP_004628869.1">
    <property type="nucleotide sequence ID" value="NZ_AORV01000058.1"/>
</dbReference>
<dbReference type="Gene3D" id="3.10.450.40">
    <property type="match status" value="1"/>
</dbReference>
<protein>
    <recommendedName>
        <fullName evidence="3">Phage protein</fullName>
    </recommendedName>
</protein>
<proteinExistence type="predicted"/>
<evidence type="ECO:0000313" key="1">
    <source>
        <dbReference type="EMBL" id="EMS70260.1"/>
    </source>
</evidence>
<organism evidence="1 2">
    <name type="scientific">Ruminiclostridium cellobioparum subsp. termitidis CT1112</name>
    <dbReference type="NCBI Taxonomy" id="1195236"/>
    <lineage>
        <taxon>Bacteria</taxon>
        <taxon>Bacillati</taxon>
        <taxon>Bacillota</taxon>
        <taxon>Clostridia</taxon>
        <taxon>Eubacteriales</taxon>
        <taxon>Oscillospiraceae</taxon>
        <taxon>Ruminiclostridium</taxon>
    </lineage>
</organism>